<sequence>MNAVALTHRSRLALAVTAALALFAFGWPLLWPPSASMDGASQAPLLFALVLPAVIGLAVAEISSDGLEVKALALLGVLSAVGAILRPLGAGTAGLETVFFTVILAGRVFGPGFGFLLGNSTLFVSALLMAGVGPWLPYQMLAAGFVGLVAGLLPRVSGRAEVALLAAYGAVAGFGYGLLMDFAFWPFSLGNETQLSFDGAASAWTNMHHFLLYKLATAMGWDAGRAISNAAFIVLLGPALLRVLRRAARRAAFD</sequence>
<dbReference type="PIRSF" id="PIRSF037395">
    <property type="entry name" value="UCP037395_ABCper"/>
    <property type="match status" value="1"/>
</dbReference>
<feature type="transmembrane region" description="Helical" evidence="1">
    <location>
        <begin position="226"/>
        <end position="244"/>
    </location>
</feature>
<feature type="transmembrane region" description="Helical" evidence="1">
    <location>
        <begin position="165"/>
        <end position="187"/>
    </location>
</feature>
<dbReference type="InterPro" id="IPR017196">
    <property type="entry name" value="ECF_substrate-spec_UCP037395"/>
</dbReference>
<feature type="transmembrane region" description="Helical" evidence="1">
    <location>
        <begin position="136"/>
        <end position="153"/>
    </location>
</feature>
<dbReference type="Gene3D" id="1.10.1760.20">
    <property type="match status" value="1"/>
</dbReference>
<evidence type="ECO:0000256" key="1">
    <source>
        <dbReference type="SAM" id="Phobius"/>
    </source>
</evidence>
<comment type="caution">
    <text evidence="2">The sequence shown here is derived from an EMBL/GenBank/DDBJ whole genome shotgun (WGS) entry which is preliminary data.</text>
</comment>
<dbReference type="Pfam" id="PF12822">
    <property type="entry name" value="ECF_trnsprt"/>
    <property type="match status" value="1"/>
</dbReference>
<name>A0ABW1X598_9ACTN</name>
<proteinExistence type="predicted"/>
<dbReference type="RefSeq" id="WP_343887007.1">
    <property type="nucleotide sequence ID" value="NZ_BAAAKI010000025.1"/>
</dbReference>
<keyword evidence="1" id="KW-0472">Membrane</keyword>
<reference evidence="3" key="1">
    <citation type="journal article" date="2019" name="Int. J. Syst. Evol. Microbiol.">
        <title>The Global Catalogue of Microorganisms (GCM) 10K type strain sequencing project: providing services to taxonomists for standard genome sequencing and annotation.</title>
        <authorList>
            <consortium name="The Broad Institute Genomics Platform"/>
            <consortium name="The Broad Institute Genome Sequencing Center for Infectious Disease"/>
            <person name="Wu L."/>
            <person name="Ma J."/>
        </authorList>
    </citation>
    <scope>NUCLEOTIDE SEQUENCE [LARGE SCALE GENOMIC DNA]</scope>
    <source>
        <strain evidence="3">CGMCC 1.15277</strain>
    </source>
</reference>
<dbReference type="Proteomes" id="UP001596266">
    <property type="component" value="Unassembled WGS sequence"/>
</dbReference>
<evidence type="ECO:0000313" key="2">
    <source>
        <dbReference type="EMBL" id="MFC6397788.1"/>
    </source>
</evidence>
<keyword evidence="1" id="KW-1133">Transmembrane helix</keyword>
<dbReference type="InterPro" id="IPR024529">
    <property type="entry name" value="ECF_trnsprt_substrate-spec"/>
</dbReference>
<protein>
    <submittedName>
        <fullName evidence="2">ECF transporter S component</fullName>
    </submittedName>
</protein>
<organism evidence="2 3">
    <name type="scientific">Luteococcus sanguinis</name>
    <dbReference type="NCBI Taxonomy" id="174038"/>
    <lineage>
        <taxon>Bacteria</taxon>
        <taxon>Bacillati</taxon>
        <taxon>Actinomycetota</taxon>
        <taxon>Actinomycetes</taxon>
        <taxon>Propionibacteriales</taxon>
        <taxon>Propionibacteriaceae</taxon>
        <taxon>Luteococcus</taxon>
    </lineage>
</organism>
<keyword evidence="1" id="KW-0812">Transmembrane</keyword>
<feature type="transmembrane region" description="Helical" evidence="1">
    <location>
        <begin position="12"/>
        <end position="31"/>
    </location>
</feature>
<gene>
    <name evidence="2" type="ORF">ACFP57_12460</name>
</gene>
<dbReference type="EMBL" id="JBHSUA010000024">
    <property type="protein sequence ID" value="MFC6397788.1"/>
    <property type="molecule type" value="Genomic_DNA"/>
</dbReference>
<accession>A0ABW1X598</accession>
<keyword evidence="3" id="KW-1185">Reference proteome</keyword>
<feature type="transmembrane region" description="Helical" evidence="1">
    <location>
        <begin position="43"/>
        <end position="63"/>
    </location>
</feature>
<evidence type="ECO:0000313" key="3">
    <source>
        <dbReference type="Proteomes" id="UP001596266"/>
    </source>
</evidence>